<keyword evidence="5" id="KW-1185">Reference proteome</keyword>
<dbReference type="Gene3D" id="1.10.238.10">
    <property type="entry name" value="EF-hand"/>
    <property type="match status" value="1"/>
</dbReference>
<evidence type="ECO:0000256" key="2">
    <source>
        <dbReference type="ARBA" id="ARBA00022737"/>
    </source>
</evidence>
<dbReference type="AlphaFoldDB" id="A0A401RX56"/>
<dbReference type="SUPFAM" id="SSF47473">
    <property type="entry name" value="EF-hand"/>
    <property type="match status" value="1"/>
</dbReference>
<accession>A0A401RX56</accession>
<evidence type="ECO:0000313" key="4">
    <source>
        <dbReference type="EMBL" id="GCC22740.1"/>
    </source>
</evidence>
<protein>
    <recommendedName>
        <fullName evidence="6">EF-hand domain-containing protein</fullName>
    </recommendedName>
</protein>
<dbReference type="InterPro" id="IPR011992">
    <property type="entry name" value="EF-hand-dom_pair"/>
</dbReference>
<dbReference type="OrthoDB" id="289247at2759"/>
<dbReference type="PROSITE" id="PS00018">
    <property type="entry name" value="EF_HAND_1"/>
    <property type="match status" value="1"/>
</dbReference>
<dbReference type="InterPro" id="IPR018247">
    <property type="entry name" value="EF_Hand_1_Ca_BS"/>
</dbReference>
<gene>
    <name evidence="4" type="ORF">chiPu_0001130</name>
</gene>
<dbReference type="InterPro" id="IPR052110">
    <property type="entry name" value="MCFD2-like"/>
</dbReference>
<sequence length="128" mass="14931">MNSTQIGKCNCAENHIEKELKHYLGEPNIDELSVEELQFYYFTLHDFDKNTLLDGLEIITALEDSLEETLESFSTEEMMKLLIEMTDEVLEKDDIDKDGYLSYYEYMHSQNRTASPTTILEKSSKEKV</sequence>
<reference evidence="4 5" key="1">
    <citation type="journal article" date="2018" name="Nat. Ecol. Evol.">
        <title>Shark genomes provide insights into elasmobranch evolution and the origin of vertebrates.</title>
        <authorList>
            <person name="Hara Y"/>
            <person name="Yamaguchi K"/>
            <person name="Onimaru K"/>
            <person name="Kadota M"/>
            <person name="Koyanagi M"/>
            <person name="Keeley SD"/>
            <person name="Tatsumi K"/>
            <person name="Tanaka K"/>
            <person name="Motone F"/>
            <person name="Kageyama Y"/>
            <person name="Nozu R"/>
            <person name="Adachi N"/>
            <person name="Nishimura O"/>
            <person name="Nakagawa R"/>
            <person name="Tanegashima C"/>
            <person name="Kiyatake I"/>
            <person name="Matsumoto R"/>
            <person name="Murakumo K"/>
            <person name="Nishida K"/>
            <person name="Terakita A"/>
            <person name="Kuratani S"/>
            <person name="Sato K"/>
            <person name="Hyodo S Kuraku.S."/>
        </authorList>
    </citation>
    <scope>NUCLEOTIDE SEQUENCE [LARGE SCALE GENOMIC DNA]</scope>
</reference>
<dbReference type="STRING" id="137246.A0A401RX56"/>
<dbReference type="PANTHER" id="PTHR23104">
    <property type="entry name" value="MULTIPLE COAGULATION FACTOR DEFICIENCY PROTEIN 2 NEURAL STEM CELL DERIVED NEURONAL SURVIVAL PROTEIN"/>
    <property type="match status" value="1"/>
</dbReference>
<name>A0A401RX56_CHIPU</name>
<keyword evidence="3" id="KW-0106">Calcium</keyword>
<evidence type="ECO:0000313" key="5">
    <source>
        <dbReference type="Proteomes" id="UP000287033"/>
    </source>
</evidence>
<proteinExistence type="predicted"/>
<dbReference type="PANTHER" id="PTHR23104:SF16">
    <property type="entry name" value="MULTIPLE COAGULATION FACTOR DEFICIENCY PROTEIN 2 HOMOLOG"/>
    <property type="match status" value="1"/>
</dbReference>
<evidence type="ECO:0008006" key="6">
    <source>
        <dbReference type="Google" id="ProtNLM"/>
    </source>
</evidence>
<evidence type="ECO:0000256" key="3">
    <source>
        <dbReference type="ARBA" id="ARBA00022837"/>
    </source>
</evidence>
<keyword evidence="1" id="KW-0732">Signal</keyword>
<keyword evidence="2" id="KW-0677">Repeat</keyword>
<comment type="caution">
    <text evidence="4">The sequence shown here is derived from an EMBL/GenBank/DDBJ whole genome shotgun (WGS) entry which is preliminary data.</text>
</comment>
<dbReference type="EMBL" id="BEZZ01000016">
    <property type="protein sequence ID" value="GCC22740.1"/>
    <property type="molecule type" value="Genomic_DNA"/>
</dbReference>
<dbReference type="OMA" id="THFNTHE"/>
<evidence type="ECO:0000256" key="1">
    <source>
        <dbReference type="ARBA" id="ARBA00022729"/>
    </source>
</evidence>
<organism evidence="4 5">
    <name type="scientific">Chiloscyllium punctatum</name>
    <name type="common">Brownbanded bambooshark</name>
    <name type="synonym">Hemiscyllium punctatum</name>
    <dbReference type="NCBI Taxonomy" id="137246"/>
    <lineage>
        <taxon>Eukaryota</taxon>
        <taxon>Metazoa</taxon>
        <taxon>Chordata</taxon>
        <taxon>Craniata</taxon>
        <taxon>Vertebrata</taxon>
        <taxon>Chondrichthyes</taxon>
        <taxon>Elasmobranchii</taxon>
        <taxon>Galeomorphii</taxon>
        <taxon>Galeoidea</taxon>
        <taxon>Orectolobiformes</taxon>
        <taxon>Hemiscylliidae</taxon>
        <taxon>Chiloscyllium</taxon>
    </lineage>
</organism>
<dbReference type="Proteomes" id="UP000287033">
    <property type="component" value="Unassembled WGS sequence"/>
</dbReference>